<dbReference type="PANTHER" id="PTHR47332:SF6">
    <property type="entry name" value="SET DOMAIN-CONTAINING PROTEIN"/>
    <property type="match status" value="1"/>
</dbReference>
<name>A0A0C9XRD6_9AGAR</name>
<protein>
    <recommendedName>
        <fullName evidence="1">SET domain-containing protein</fullName>
    </recommendedName>
</protein>
<dbReference type="EMBL" id="KN838546">
    <property type="protein sequence ID" value="KIK07551.1"/>
    <property type="molecule type" value="Genomic_DNA"/>
</dbReference>
<reference evidence="2 3" key="1">
    <citation type="submission" date="2014-04" db="EMBL/GenBank/DDBJ databases">
        <authorList>
            <consortium name="DOE Joint Genome Institute"/>
            <person name="Kuo A."/>
            <person name="Kohler A."/>
            <person name="Nagy L.G."/>
            <person name="Floudas D."/>
            <person name="Copeland A."/>
            <person name="Barry K.W."/>
            <person name="Cichocki N."/>
            <person name="Veneault-Fourrey C."/>
            <person name="LaButti K."/>
            <person name="Lindquist E.A."/>
            <person name="Lipzen A."/>
            <person name="Lundell T."/>
            <person name="Morin E."/>
            <person name="Murat C."/>
            <person name="Sun H."/>
            <person name="Tunlid A."/>
            <person name="Henrissat B."/>
            <person name="Grigoriev I.V."/>
            <person name="Hibbett D.S."/>
            <person name="Martin F."/>
            <person name="Nordberg H.P."/>
            <person name="Cantor M.N."/>
            <person name="Hua S.X."/>
        </authorList>
    </citation>
    <scope>NUCLEOTIDE SEQUENCE [LARGE SCALE GENOMIC DNA]</scope>
    <source>
        <strain evidence="2 3">LaAM-08-1</strain>
    </source>
</reference>
<proteinExistence type="predicted"/>
<evidence type="ECO:0000259" key="1">
    <source>
        <dbReference type="PROSITE" id="PS50280"/>
    </source>
</evidence>
<dbReference type="SMART" id="SM00317">
    <property type="entry name" value="SET"/>
    <property type="match status" value="1"/>
</dbReference>
<gene>
    <name evidence="2" type="ORF">K443DRAFT_673147</name>
</gene>
<dbReference type="OrthoDB" id="5945798at2759"/>
<organism evidence="2 3">
    <name type="scientific">Laccaria amethystina LaAM-08-1</name>
    <dbReference type="NCBI Taxonomy" id="1095629"/>
    <lineage>
        <taxon>Eukaryota</taxon>
        <taxon>Fungi</taxon>
        <taxon>Dikarya</taxon>
        <taxon>Basidiomycota</taxon>
        <taxon>Agaricomycotina</taxon>
        <taxon>Agaricomycetes</taxon>
        <taxon>Agaricomycetidae</taxon>
        <taxon>Agaricales</taxon>
        <taxon>Agaricineae</taxon>
        <taxon>Hydnangiaceae</taxon>
        <taxon>Laccaria</taxon>
    </lineage>
</organism>
<accession>A0A0C9XRD6</accession>
<dbReference type="PROSITE" id="PS50280">
    <property type="entry name" value="SET"/>
    <property type="match status" value="1"/>
</dbReference>
<dbReference type="Gene3D" id="2.170.270.10">
    <property type="entry name" value="SET domain"/>
    <property type="match status" value="1"/>
</dbReference>
<evidence type="ECO:0000313" key="3">
    <source>
        <dbReference type="Proteomes" id="UP000054477"/>
    </source>
</evidence>
<dbReference type="SUPFAM" id="SSF82199">
    <property type="entry name" value="SET domain"/>
    <property type="match status" value="1"/>
</dbReference>
<dbReference type="Proteomes" id="UP000054477">
    <property type="component" value="Unassembled WGS sequence"/>
</dbReference>
<dbReference type="STRING" id="1095629.A0A0C9XRD6"/>
<dbReference type="InterPro" id="IPR046341">
    <property type="entry name" value="SET_dom_sf"/>
</dbReference>
<dbReference type="InterPro" id="IPR001214">
    <property type="entry name" value="SET_dom"/>
</dbReference>
<evidence type="ECO:0000313" key="2">
    <source>
        <dbReference type="EMBL" id="KIK07551.1"/>
    </source>
</evidence>
<dbReference type="InterPro" id="IPR053185">
    <property type="entry name" value="SET_domain_protein"/>
</dbReference>
<dbReference type="AlphaFoldDB" id="A0A0C9XRD6"/>
<dbReference type="Pfam" id="PF00856">
    <property type="entry name" value="SET"/>
    <property type="match status" value="1"/>
</dbReference>
<dbReference type="CDD" id="cd20071">
    <property type="entry name" value="SET_SMYD"/>
    <property type="match status" value="1"/>
</dbReference>
<dbReference type="HOGENOM" id="CLU_028281_2_0_1"/>
<sequence length="433" mass="47657">MKRGFLKTAKAKKTEGIALPPVASTPPNGDGSFAPRPHIKLPYGKVETARPPEGFVSNKVFGREFSGDTVDYSENAIILTTLPSMNLGATLDDEPDNWTECILAGHIKRRILSTPGFPRSVEKTAGGKVNHRVGPSPFGGLGVFATRPVRTGDLIVAERPLLISPRGFREAVLSSSKGLTQEEMIQVQMQEWEEQLGIALKRMTDENRKAFMALANSHTEDGSGPILGIIRTNGYKVPGLYDGHEDDDTRAYTAVLNIMSRINHSCSPNTRHRFDMASLSFELRAIRDIKKGEELFYSYCDIFRTKSERAEELAPYGIVCACPGCVGATKETDLLRSELEKRIEKIQADHHVWMKDRSRPNVLASSLKLIAEIEKEGLSSTPSFALLLGMVAAVYSASDNTNSAMKYLDQLNNHCRASTGRSSEQVALRSNSK</sequence>
<dbReference type="PANTHER" id="PTHR47332">
    <property type="entry name" value="SET DOMAIN-CONTAINING PROTEIN 5"/>
    <property type="match status" value="1"/>
</dbReference>
<feature type="domain" description="SET" evidence="1">
    <location>
        <begin position="129"/>
        <end position="300"/>
    </location>
</feature>
<reference evidence="3" key="2">
    <citation type="submission" date="2015-01" db="EMBL/GenBank/DDBJ databases">
        <title>Evolutionary Origins and Diversification of the Mycorrhizal Mutualists.</title>
        <authorList>
            <consortium name="DOE Joint Genome Institute"/>
            <consortium name="Mycorrhizal Genomics Consortium"/>
            <person name="Kohler A."/>
            <person name="Kuo A."/>
            <person name="Nagy L.G."/>
            <person name="Floudas D."/>
            <person name="Copeland A."/>
            <person name="Barry K.W."/>
            <person name="Cichocki N."/>
            <person name="Veneault-Fourrey C."/>
            <person name="LaButti K."/>
            <person name="Lindquist E.A."/>
            <person name="Lipzen A."/>
            <person name="Lundell T."/>
            <person name="Morin E."/>
            <person name="Murat C."/>
            <person name="Riley R."/>
            <person name="Ohm R."/>
            <person name="Sun H."/>
            <person name="Tunlid A."/>
            <person name="Henrissat B."/>
            <person name="Grigoriev I.V."/>
            <person name="Hibbett D.S."/>
            <person name="Martin F."/>
        </authorList>
    </citation>
    <scope>NUCLEOTIDE SEQUENCE [LARGE SCALE GENOMIC DNA]</scope>
    <source>
        <strain evidence="3">LaAM-08-1</strain>
    </source>
</reference>
<keyword evidence="3" id="KW-1185">Reference proteome</keyword>